<organism evidence="2 3">
    <name type="scientific">Kocuria tytonicola</name>
    <dbReference type="NCBI Taxonomy" id="2055946"/>
    <lineage>
        <taxon>Bacteria</taxon>
        <taxon>Bacillati</taxon>
        <taxon>Actinomycetota</taxon>
        <taxon>Actinomycetes</taxon>
        <taxon>Micrococcales</taxon>
        <taxon>Micrococcaceae</taxon>
        <taxon>Kocuria</taxon>
    </lineage>
</organism>
<dbReference type="Pfam" id="PF12730">
    <property type="entry name" value="ABC2_membrane_4"/>
    <property type="match status" value="1"/>
</dbReference>
<gene>
    <name evidence="2" type="ORF">EAE32_01010</name>
</gene>
<feature type="transmembrane region" description="Helical" evidence="1">
    <location>
        <begin position="173"/>
        <end position="193"/>
    </location>
</feature>
<accession>A0A3L9L4Z7</accession>
<keyword evidence="3" id="KW-1185">Reference proteome</keyword>
<dbReference type="Proteomes" id="UP000277871">
    <property type="component" value="Unassembled WGS sequence"/>
</dbReference>
<keyword evidence="1" id="KW-0472">Membrane</keyword>
<evidence type="ECO:0000313" key="3">
    <source>
        <dbReference type="Proteomes" id="UP000277871"/>
    </source>
</evidence>
<protein>
    <recommendedName>
        <fullName evidence="4">ABC transporter permease</fullName>
    </recommendedName>
</protein>
<dbReference type="EMBL" id="RDEX01000001">
    <property type="protein sequence ID" value="RLY93860.1"/>
    <property type="molecule type" value="Genomic_DNA"/>
</dbReference>
<feature type="transmembrane region" description="Helical" evidence="1">
    <location>
        <begin position="213"/>
        <end position="241"/>
    </location>
</feature>
<keyword evidence="1" id="KW-1133">Transmembrane helix</keyword>
<feature type="transmembrane region" description="Helical" evidence="1">
    <location>
        <begin position="48"/>
        <end position="72"/>
    </location>
</feature>
<feature type="transmembrane region" description="Helical" evidence="1">
    <location>
        <begin position="104"/>
        <end position="129"/>
    </location>
</feature>
<feature type="transmembrane region" description="Helical" evidence="1">
    <location>
        <begin position="141"/>
        <end position="166"/>
    </location>
</feature>
<reference evidence="2 3" key="1">
    <citation type="submission" date="2018-10" db="EMBL/GenBank/DDBJ databases">
        <title>Kocuria tytonicola, new bacteria from the preen glands of American barn owls (Tyto furcata).</title>
        <authorList>
            <person name="Braun M.S."/>
            <person name="Wang E."/>
            <person name="Zimmermann S."/>
            <person name="Boutin S."/>
            <person name="Wagner H."/>
            <person name="Wink M."/>
        </authorList>
    </citation>
    <scope>NUCLEOTIDE SEQUENCE [LARGE SCALE GENOMIC DNA]</scope>
    <source>
        <strain evidence="2 3">473</strain>
    </source>
</reference>
<sequence>MSTLAIERHKSKYHWVLLSIAALLVILNAVNGIVNYLQNVDIFTAQNVSWQAIWGQGGLLWAILFLPCLIALRAASLTRMEHEGSNWRRLASYGAHLRAYRGKLGLLAGFTLYCQTVFVIGNLVASLLLGFSLTGADITAMLVWGLMGALGGMTIAAIQLTAGIIVRSFATTLAIGIVGTVGGLMVTLLAPPLEAVYPYAQPGVGLRVRTMDWMSVTGAVGFLVWNLALIFVASLIGSLVLRRKEF</sequence>
<dbReference type="CDD" id="cd21809">
    <property type="entry name" value="ABC-2_lan_permease-like"/>
    <property type="match status" value="1"/>
</dbReference>
<keyword evidence="1" id="KW-0812">Transmembrane</keyword>
<comment type="caution">
    <text evidence="2">The sequence shown here is derived from an EMBL/GenBank/DDBJ whole genome shotgun (WGS) entry which is preliminary data.</text>
</comment>
<proteinExistence type="predicted"/>
<name>A0A3L9L4Z7_9MICC</name>
<evidence type="ECO:0000256" key="1">
    <source>
        <dbReference type="SAM" id="Phobius"/>
    </source>
</evidence>
<evidence type="ECO:0008006" key="4">
    <source>
        <dbReference type="Google" id="ProtNLM"/>
    </source>
</evidence>
<evidence type="ECO:0000313" key="2">
    <source>
        <dbReference type="EMBL" id="RLY93860.1"/>
    </source>
</evidence>
<dbReference type="AlphaFoldDB" id="A0A3L9L4Z7"/>
<dbReference type="RefSeq" id="WP_121863892.1">
    <property type="nucleotide sequence ID" value="NZ_RDEX01000001.1"/>
</dbReference>